<evidence type="ECO:0000313" key="2">
    <source>
        <dbReference type="Proteomes" id="UP000299102"/>
    </source>
</evidence>
<gene>
    <name evidence="1" type="ORF">EVAR_76424_1</name>
</gene>
<name>A0A4C1TAJ7_EUMVA</name>
<evidence type="ECO:0000313" key="1">
    <source>
        <dbReference type="EMBL" id="GBP10600.1"/>
    </source>
</evidence>
<dbReference type="PANTHER" id="PTHR46060:SF1">
    <property type="entry name" value="MARINER MOS1 TRANSPOSASE-LIKE PROTEIN"/>
    <property type="match status" value="1"/>
</dbReference>
<dbReference type="EMBL" id="BGZK01000041">
    <property type="protein sequence ID" value="GBP10600.1"/>
    <property type="molecule type" value="Genomic_DNA"/>
</dbReference>
<dbReference type="Proteomes" id="UP000299102">
    <property type="component" value="Unassembled WGS sequence"/>
</dbReference>
<sequence>MIEYFDRGAIVTSSLCAEVMKKMRNEIRKKRQGKLEKVLLFHQDNASAHRSAIAVAAIRDAGFEILKHSPYSLSLAPSNFFLFPRLKENVKEQRFEDNAAVVAAVQEFLGAQDEEFFKKIILSYKKFILKVYYNKCDYVEK</sequence>
<proteinExistence type="predicted"/>
<dbReference type="STRING" id="151549.A0A4C1TAJ7"/>
<dbReference type="AlphaFoldDB" id="A0A4C1TAJ7"/>
<dbReference type="InterPro" id="IPR036397">
    <property type="entry name" value="RNaseH_sf"/>
</dbReference>
<dbReference type="OrthoDB" id="10017160at2759"/>
<organism evidence="1 2">
    <name type="scientific">Eumeta variegata</name>
    <name type="common">Bagworm moth</name>
    <name type="synonym">Eumeta japonica</name>
    <dbReference type="NCBI Taxonomy" id="151549"/>
    <lineage>
        <taxon>Eukaryota</taxon>
        <taxon>Metazoa</taxon>
        <taxon>Ecdysozoa</taxon>
        <taxon>Arthropoda</taxon>
        <taxon>Hexapoda</taxon>
        <taxon>Insecta</taxon>
        <taxon>Pterygota</taxon>
        <taxon>Neoptera</taxon>
        <taxon>Endopterygota</taxon>
        <taxon>Lepidoptera</taxon>
        <taxon>Glossata</taxon>
        <taxon>Ditrysia</taxon>
        <taxon>Tineoidea</taxon>
        <taxon>Psychidae</taxon>
        <taxon>Oiketicinae</taxon>
        <taxon>Eumeta</taxon>
    </lineage>
</organism>
<dbReference type="PANTHER" id="PTHR46060">
    <property type="entry name" value="MARINER MOS1 TRANSPOSASE-LIKE PROTEIN"/>
    <property type="match status" value="1"/>
</dbReference>
<dbReference type="GO" id="GO:0003676">
    <property type="term" value="F:nucleic acid binding"/>
    <property type="evidence" value="ECO:0007669"/>
    <property type="project" value="InterPro"/>
</dbReference>
<protein>
    <submittedName>
        <fullName evidence="1">Mariner Mos1 transposase</fullName>
    </submittedName>
</protein>
<reference evidence="1 2" key="1">
    <citation type="journal article" date="2019" name="Commun. Biol.">
        <title>The bagworm genome reveals a unique fibroin gene that provides high tensile strength.</title>
        <authorList>
            <person name="Kono N."/>
            <person name="Nakamura H."/>
            <person name="Ohtoshi R."/>
            <person name="Tomita M."/>
            <person name="Numata K."/>
            <person name="Arakawa K."/>
        </authorList>
    </citation>
    <scope>NUCLEOTIDE SEQUENCE [LARGE SCALE GENOMIC DNA]</scope>
</reference>
<dbReference type="InterPro" id="IPR052709">
    <property type="entry name" value="Transposase-MT_Hybrid"/>
</dbReference>
<dbReference type="Gene3D" id="3.30.420.10">
    <property type="entry name" value="Ribonuclease H-like superfamily/Ribonuclease H"/>
    <property type="match status" value="1"/>
</dbReference>
<comment type="caution">
    <text evidence="1">The sequence shown here is derived from an EMBL/GenBank/DDBJ whole genome shotgun (WGS) entry which is preliminary data.</text>
</comment>
<keyword evidence="2" id="KW-1185">Reference proteome</keyword>
<accession>A0A4C1TAJ7</accession>